<dbReference type="GO" id="GO:0005524">
    <property type="term" value="F:ATP binding"/>
    <property type="evidence" value="ECO:0007669"/>
    <property type="project" value="UniProtKB-KW"/>
</dbReference>
<dbReference type="GO" id="GO:0016787">
    <property type="term" value="F:hydrolase activity"/>
    <property type="evidence" value="ECO:0007669"/>
    <property type="project" value="UniProtKB-KW"/>
</dbReference>
<dbReference type="GeneID" id="61434168"/>
<dbReference type="GO" id="GO:0022857">
    <property type="term" value="F:transmembrane transporter activity"/>
    <property type="evidence" value="ECO:0007669"/>
    <property type="project" value="TreeGrafter"/>
</dbReference>
<keyword evidence="4 7" id="KW-1133">Transmembrane helix</keyword>
<organism evidence="10 11">
    <name type="scientific">Roseburia intestinalis</name>
    <dbReference type="NCBI Taxonomy" id="166486"/>
    <lineage>
        <taxon>Bacteria</taxon>
        <taxon>Bacillati</taxon>
        <taxon>Bacillota</taxon>
        <taxon>Clostridia</taxon>
        <taxon>Lachnospirales</taxon>
        <taxon>Lachnospiraceae</taxon>
        <taxon>Roseburia</taxon>
    </lineage>
</organism>
<gene>
    <name evidence="10" type="primary">macB_1</name>
    <name evidence="10" type="ORF">ERS852572_00032</name>
</gene>
<evidence type="ECO:0000259" key="8">
    <source>
        <dbReference type="Pfam" id="PF02687"/>
    </source>
</evidence>
<evidence type="ECO:0000256" key="1">
    <source>
        <dbReference type="ARBA" id="ARBA00004651"/>
    </source>
</evidence>
<feature type="transmembrane region" description="Helical" evidence="7">
    <location>
        <begin position="303"/>
        <end position="329"/>
    </location>
</feature>
<comment type="similarity">
    <text evidence="6">Belongs to the ABC-4 integral membrane protein family.</text>
</comment>
<dbReference type="STRING" id="166486.ERS852572_00032"/>
<dbReference type="AlphaFoldDB" id="A0A173QX43"/>
<dbReference type="EMBL" id="CYXZ01000001">
    <property type="protein sequence ID" value="CUM70076.1"/>
    <property type="molecule type" value="Genomic_DNA"/>
</dbReference>
<evidence type="ECO:0000313" key="10">
    <source>
        <dbReference type="EMBL" id="CUM70076.1"/>
    </source>
</evidence>
<dbReference type="GO" id="GO:0005886">
    <property type="term" value="C:plasma membrane"/>
    <property type="evidence" value="ECO:0007669"/>
    <property type="project" value="UniProtKB-SubCell"/>
</dbReference>
<dbReference type="Proteomes" id="UP000095350">
    <property type="component" value="Unassembled WGS sequence"/>
</dbReference>
<sequence>MFWENIKEAITSISSNKMRSLLTMLGIIIGISSVIIITTIGGSIQSTLTATMNSLGGNMVQAYVEARYPENDEDWATWEQPDMTDSDYVTQDMIDGLIEKYPDEVTGVAAQNYLGSGTIKDDADSKNYANVNIDGITPEYLEYMKLEMHAGRNLTKADNQGKKRVCLIADTMAERYFAGKDPIGETLSVATSDGGIFDFVVVGVYVYNQALFGKVDTSIPEKDRVTELMIPLQTCFKLQGTDRTGYDYFNLMIDPLADVNQATTDVLSYFDEMYANNKNFHVSAYNMASDLGMINTVLNVITIAVSGIAAISLIVGGVGVMNIMLVSITERTREIGVRMALGAKRRTIRMQFVIEAIMLCLIGGIIGILIGIGIGALLGKVAGFVIQNMYSQYANYIIMTVHPSVTAIMLSLFFSMLTGVFFGYYPANKASKMEVIDALRYE</sequence>
<comment type="subcellular location">
    <subcellularLocation>
        <location evidence="1">Cell membrane</location>
        <topology evidence="1">Multi-pass membrane protein</topology>
    </subcellularLocation>
</comment>
<feature type="domain" description="MacB-like periplasmic core" evidence="9">
    <location>
        <begin position="20"/>
        <end position="266"/>
    </location>
</feature>
<dbReference type="Pfam" id="PF12704">
    <property type="entry name" value="MacB_PCD"/>
    <property type="match status" value="1"/>
</dbReference>
<keyword evidence="2" id="KW-1003">Cell membrane</keyword>
<reference evidence="10 11" key="1">
    <citation type="submission" date="2015-09" db="EMBL/GenBank/DDBJ databases">
        <authorList>
            <consortium name="Pathogen Informatics"/>
        </authorList>
    </citation>
    <scope>NUCLEOTIDE SEQUENCE [LARGE SCALE GENOMIC DNA]</scope>
    <source>
        <strain evidence="10 11">2789STDY5834960</strain>
    </source>
</reference>
<feature type="transmembrane region" description="Helical" evidence="7">
    <location>
        <begin position="350"/>
        <end position="376"/>
    </location>
</feature>
<keyword evidence="10" id="KW-0547">Nucleotide-binding</keyword>
<proteinExistence type="inferred from homology"/>
<evidence type="ECO:0000256" key="5">
    <source>
        <dbReference type="ARBA" id="ARBA00023136"/>
    </source>
</evidence>
<keyword evidence="10" id="KW-0067">ATP-binding</keyword>
<evidence type="ECO:0000259" key="9">
    <source>
        <dbReference type="Pfam" id="PF12704"/>
    </source>
</evidence>
<feature type="domain" description="ABC3 transporter permease C-terminal" evidence="8">
    <location>
        <begin position="308"/>
        <end position="434"/>
    </location>
</feature>
<evidence type="ECO:0000256" key="6">
    <source>
        <dbReference type="ARBA" id="ARBA00038076"/>
    </source>
</evidence>
<feature type="transmembrane region" description="Helical" evidence="7">
    <location>
        <begin position="21"/>
        <end position="44"/>
    </location>
</feature>
<dbReference type="RefSeq" id="WP_006856970.1">
    <property type="nucleotide sequence ID" value="NZ_CABIYH010000001.1"/>
</dbReference>
<evidence type="ECO:0000313" key="11">
    <source>
        <dbReference type="Proteomes" id="UP000095350"/>
    </source>
</evidence>
<dbReference type="PANTHER" id="PTHR30572">
    <property type="entry name" value="MEMBRANE COMPONENT OF TRANSPORTER-RELATED"/>
    <property type="match status" value="1"/>
</dbReference>
<evidence type="ECO:0000256" key="2">
    <source>
        <dbReference type="ARBA" id="ARBA00022475"/>
    </source>
</evidence>
<keyword evidence="5 7" id="KW-0472">Membrane</keyword>
<dbReference type="PaxDb" id="166486-ERS852572_00032"/>
<evidence type="ECO:0000256" key="7">
    <source>
        <dbReference type="SAM" id="Phobius"/>
    </source>
</evidence>
<evidence type="ECO:0000256" key="3">
    <source>
        <dbReference type="ARBA" id="ARBA00022692"/>
    </source>
</evidence>
<feature type="transmembrane region" description="Helical" evidence="7">
    <location>
        <begin position="396"/>
        <end position="425"/>
    </location>
</feature>
<dbReference type="Pfam" id="PF02687">
    <property type="entry name" value="FtsX"/>
    <property type="match status" value="1"/>
</dbReference>
<dbReference type="OrthoDB" id="9770036at2"/>
<name>A0A173QX43_9FIRM</name>
<dbReference type="PANTHER" id="PTHR30572:SF4">
    <property type="entry name" value="ABC TRANSPORTER PERMEASE YTRF"/>
    <property type="match status" value="1"/>
</dbReference>
<keyword evidence="3 7" id="KW-0812">Transmembrane</keyword>
<keyword evidence="10" id="KW-0378">Hydrolase</keyword>
<evidence type="ECO:0000256" key="4">
    <source>
        <dbReference type="ARBA" id="ARBA00022989"/>
    </source>
</evidence>
<accession>A0A173QX43</accession>
<dbReference type="InterPro" id="IPR050250">
    <property type="entry name" value="Macrolide_Exporter_MacB"/>
</dbReference>
<dbReference type="InterPro" id="IPR025857">
    <property type="entry name" value="MacB_PCD"/>
</dbReference>
<protein>
    <submittedName>
        <fullName evidence="10">Macrolide export ATP-binding/permease protein MacB</fullName>
        <ecNumber evidence="10">3.6.3.-</ecNumber>
    </submittedName>
</protein>
<dbReference type="InterPro" id="IPR003838">
    <property type="entry name" value="ABC3_permease_C"/>
</dbReference>
<dbReference type="EC" id="3.6.3.-" evidence="10"/>